<dbReference type="Pfam" id="PF12984">
    <property type="entry name" value="DUF3868"/>
    <property type="match status" value="1"/>
</dbReference>
<comment type="caution">
    <text evidence="3">The sequence shown here is derived from an EMBL/GenBank/DDBJ whole genome shotgun (WGS) entry which is preliminary data.</text>
</comment>
<feature type="signal peptide" evidence="1">
    <location>
        <begin position="1"/>
        <end position="19"/>
    </location>
</feature>
<reference evidence="3 5" key="1">
    <citation type="submission" date="2018-09" db="EMBL/GenBank/DDBJ databases">
        <title>Murine metabolic-syndrome-specific gut microbial biobank.</title>
        <authorList>
            <person name="Liu C."/>
        </authorList>
    </citation>
    <scope>NUCLEOTIDE SEQUENCE [LARGE SCALE GENOMIC DNA]</scope>
    <source>
        <strain evidence="3 5">0.1X-D8-26</strain>
    </source>
</reference>
<keyword evidence="1" id="KW-0732">Signal</keyword>
<organism evidence="3 5">
    <name type="scientific">Bacteroides acidifaciens</name>
    <dbReference type="NCBI Taxonomy" id="85831"/>
    <lineage>
        <taxon>Bacteria</taxon>
        <taxon>Pseudomonadati</taxon>
        <taxon>Bacteroidota</taxon>
        <taxon>Bacteroidia</taxon>
        <taxon>Bacteroidales</taxon>
        <taxon>Bacteroidaceae</taxon>
        <taxon>Bacteroides</taxon>
    </lineage>
</organism>
<dbReference type="InterPro" id="IPR024480">
    <property type="entry name" value="DUF3868"/>
</dbReference>
<dbReference type="RefSeq" id="WP_121765488.1">
    <property type="nucleotide sequence ID" value="NZ_CAKOCY010000002.1"/>
</dbReference>
<dbReference type="STRING" id="1235814.GCA_000613385_04701"/>
<reference evidence="4 6" key="2">
    <citation type="submission" date="2019-03" db="EMBL/GenBank/DDBJ databases">
        <title>Diversity of the mouse oral microbiome.</title>
        <authorList>
            <person name="Joseph S."/>
            <person name="Aduse-Opoku J."/>
            <person name="Curtis M."/>
            <person name="Wade W."/>
            <person name="Hashim A."/>
        </authorList>
    </citation>
    <scope>NUCLEOTIDE SEQUENCE [LARGE SCALE GENOMIC DNA]</scope>
    <source>
        <strain evidence="4 6">P2318</strain>
    </source>
</reference>
<evidence type="ECO:0000313" key="6">
    <source>
        <dbReference type="Proteomes" id="UP000298073"/>
    </source>
</evidence>
<dbReference type="AlphaFoldDB" id="A0A3L7Z3Y3"/>
<protein>
    <submittedName>
        <fullName evidence="3">DUF3868 domain-containing protein</fullName>
    </submittedName>
</protein>
<dbReference type="EMBL" id="SPPV01000029">
    <property type="protein sequence ID" value="TFU48351.1"/>
    <property type="molecule type" value="Genomic_DNA"/>
</dbReference>
<evidence type="ECO:0000259" key="2">
    <source>
        <dbReference type="Pfam" id="PF12984"/>
    </source>
</evidence>
<evidence type="ECO:0000313" key="3">
    <source>
        <dbReference type="EMBL" id="RLT80965.1"/>
    </source>
</evidence>
<name>A0A3L7Z3Y3_9BACE</name>
<gene>
    <name evidence="3" type="ORF">D7Y07_05315</name>
    <name evidence="4" type="ORF">E4T97_13380</name>
</gene>
<proteinExistence type="predicted"/>
<accession>A0A3L7Z3Y3</accession>
<dbReference type="Proteomes" id="UP000267159">
    <property type="component" value="Unassembled WGS sequence"/>
</dbReference>
<sequence>MKTKTLILLGLLICNLLPAQNVKLDIKPHFLGVRADSLLLSMDVSVEIEDMNPKNAVILTPVLTNRDYRMLLPAIQLNGKQKQKLYLRNQILRKKKDSKETTPAYLVASIDNDHSRTIAYRTALPMEDWMNDATVYLRRTIVRPEGEQTLKDTLIIAPQYAVLPPEVSATATTVQATPSQVTATGNTTPSTPVNRKLKYKGSYVSPASDDVDIRNQKELNFNLEEAKIMADINPQMLSLRELYTVALSYADNKTKFYQIINISVKLYPVHPVANLNAAAAAIEQGDTKSANKFLSMALHEGLAYKSCRGVYELMTGNTYEGIRILKAAKAEGSEEATYNLKVFFENNKRP</sequence>
<feature type="chain" id="PRO_5036083939" evidence="1">
    <location>
        <begin position="20"/>
        <end position="350"/>
    </location>
</feature>
<dbReference type="Proteomes" id="UP000298073">
    <property type="component" value="Unassembled WGS sequence"/>
</dbReference>
<evidence type="ECO:0000313" key="4">
    <source>
        <dbReference type="EMBL" id="TFU48351.1"/>
    </source>
</evidence>
<dbReference type="EMBL" id="RAZM01000011">
    <property type="protein sequence ID" value="RLT80965.1"/>
    <property type="molecule type" value="Genomic_DNA"/>
</dbReference>
<feature type="domain" description="DUF3868" evidence="2">
    <location>
        <begin position="2"/>
        <end position="101"/>
    </location>
</feature>
<evidence type="ECO:0000256" key="1">
    <source>
        <dbReference type="SAM" id="SignalP"/>
    </source>
</evidence>
<dbReference type="OrthoDB" id="1041710at2"/>
<evidence type="ECO:0000313" key="5">
    <source>
        <dbReference type="Proteomes" id="UP000267159"/>
    </source>
</evidence>